<dbReference type="Pfam" id="PF07811">
    <property type="entry name" value="TadE"/>
    <property type="match status" value="1"/>
</dbReference>
<feature type="domain" description="TadE-like" evidence="3">
    <location>
        <begin position="27"/>
        <end position="69"/>
    </location>
</feature>
<keyword evidence="5" id="KW-1185">Reference proteome</keyword>
<dbReference type="AlphaFoldDB" id="A0A4R0KE15"/>
<evidence type="ECO:0000259" key="3">
    <source>
        <dbReference type="Pfam" id="PF07811"/>
    </source>
</evidence>
<proteinExistence type="predicted"/>
<gene>
    <name evidence="4" type="ORF">E0H73_27640</name>
</gene>
<evidence type="ECO:0000313" key="4">
    <source>
        <dbReference type="EMBL" id="TCC58109.1"/>
    </source>
</evidence>
<dbReference type="OrthoDB" id="3830740at2"/>
<dbReference type="Proteomes" id="UP000291144">
    <property type="component" value="Unassembled WGS sequence"/>
</dbReference>
<accession>A0A4R0KE15</accession>
<keyword evidence="2" id="KW-0472">Membrane</keyword>
<feature type="transmembrane region" description="Helical" evidence="2">
    <location>
        <begin position="33"/>
        <end position="56"/>
    </location>
</feature>
<dbReference type="EMBL" id="SJKB01000009">
    <property type="protein sequence ID" value="TCC58109.1"/>
    <property type="molecule type" value="Genomic_DNA"/>
</dbReference>
<dbReference type="NCBIfam" id="NF041390">
    <property type="entry name" value="TadE_Rv3655c"/>
    <property type="match status" value="1"/>
</dbReference>
<evidence type="ECO:0000256" key="1">
    <source>
        <dbReference type="SAM" id="MobiDB-lite"/>
    </source>
</evidence>
<name>A0A4R0KE15_9ACTN</name>
<evidence type="ECO:0000313" key="5">
    <source>
        <dbReference type="Proteomes" id="UP000291144"/>
    </source>
</evidence>
<protein>
    <recommendedName>
        <fullName evidence="3">TadE-like domain-containing protein</fullName>
    </recommendedName>
</protein>
<sequence>MGTATHETGHRHPSKEPWMPSRRTQRGAITAELAIALPVLLTLLLLGIWAIGLVILNIQCIDAARDAARSAARGDPFDQAQAIGRRTAPGATITITRTGKDIHVKVTATPSHKPPLLTHLLPTALTAEATLQSEPTTP</sequence>
<keyword evidence="2" id="KW-1133">Transmembrane helix</keyword>
<reference evidence="4 5" key="1">
    <citation type="submission" date="2019-02" db="EMBL/GenBank/DDBJ databases">
        <title>Kribbella capetownensis sp. nov. and Kribbella speibonae sp. nov., isolated from soil.</title>
        <authorList>
            <person name="Curtis S.M."/>
            <person name="Norton I."/>
            <person name="Everest G.J."/>
            <person name="Meyers P.R."/>
        </authorList>
    </citation>
    <scope>NUCLEOTIDE SEQUENCE [LARGE SCALE GENOMIC DNA]</scope>
    <source>
        <strain evidence="4 5">NRRL B-24813</strain>
    </source>
</reference>
<evidence type="ECO:0000256" key="2">
    <source>
        <dbReference type="SAM" id="Phobius"/>
    </source>
</evidence>
<dbReference type="InterPro" id="IPR049790">
    <property type="entry name" value="Rv3655c/TadE"/>
</dbReference>
<feature type="region of interest" description="Disordered" evidence="1">
    <location>
        <begin position="1"/>
        <end position="22"/>
    </location>
</feature>
<organism evidence="4 5">
    <name type="scientific">Kribbella pittospori</name>
    <dbReference type="NCBI Taxonomy" id="722689"/>
    <lineage>
        <taxon>Bacteria</taxon>
        <taxon>Bacillati</taxon>
        <taxon>Actinomycetota</taxon>
        <taxon>Actinomycetes</taxon>
        <taxon>Propionibacteriales</taxon>
        <taxon>Kribbellaceae</taxon>
        <taxon>Kribbella</taxon>
    </lineage>
</organism>
<dbReference type="InterPro" id="IPR012495">
    <property type="entry name" value="TadE-like_dom"/>
</dbReference>
<comment type="caution">
    <text evidence="4">The sequence shown here is derived from an EMBL/GenBank/DDBJ whole genome shotgun (WGS) entry which is preliminary data.</text>
</comment>
<keyword evidence="2" id="KW-0812">Transmembrane</keyword>